<dbReference type="EMBL" id="MK250085">
    <property type="protein sequence ID" value="QDY51874.1"/>
    <property type="molecule type" value="Genomic_DNA"/>
</dbReference>
<evidence type="ECO:0000313" key="1">
    <source>
        <dbReference type="EMBL" id="QDY51874.1"/>
    </source>
</evidence>
<gene>
    <name evidence="1" type="ORF">1_259</name>
</gene>
<protein>
    <submittedName>
        <fullName evidence="1">Uncharacterized protein</fullName>
    </submittedName>
</protein>
<accession>A0A5B8IPM9</accession>
<organism evidence="1">
    <name type="scientific">Mimiviridae sp. ChoanoV1</name>
    <dbReference type="NCBI Taxonomy" id="2596887"/>
    <lineage>
        <taxon>Viruses</taxon>
        <taxon>Varidnaviria</taxon>
        <taxon>Bamfordvirae</taxon>
        <taxon>Nucleocytoviricota</taxon>
        <taxon>Megaviricetes</taxon>
        <taxon>Imitervirales</taxon>
        <taxon>Schizomimiviridae</taxon>
    </lineage>
</organism>
<name>A0A5B8IPM9_9VIRU</name>
<proteinExistence type="predicted"/>
<reference evidence="1" key="1">
    <citation type="submission" date="2018-11" db="EMBL/GenBank/DDBJ databases">
        <title>A distinct lineage of giant viruses engineers rhodopsin photosystems in predatory marine eukaryotes.</title>
        <authorList>
            <person name="Needham D.M."/>
            <person name="Yoshizawa S."/>
            <person name="Hosaka T."/>
            <person name="Poirier C."/>
            <person name="Choi C.-J."/>
            <person name="Hehenberger E."/>
            <person name="Irwin N.A.T."/>
            <person name="Wilken S."/>
            <person name="Yung C.-M."/>
            <person name="Bachy C."/>
            <person name="Kurihara R."/>
            <person name="Nakajima Y."/>
            <person name="Kojima K."/>
            <person name="Kimura-Someya T."/>
            <person name="Leonard G."/>
            <person name="Malmstrom R.R."/>
            <person name="Mende D."/>
            <person name="Olson D.K."/>
            <person name="Sudo Y."/>
            <person name="Sudek S."/>
            <person name="Richards T.A."/>
            <person name="DeLong E.F."/>
            <person name="Keeling P.J."/>
            <person name="Santoro A.E."/>
            <person name="Shirouzu M."/>
            <person name="Iwasaki W."/>
            <person name="Worden A.Z."/>
        </authorList>
    </citation>
    <scope>NUCLEOTIDE SEQUENCE</scope>
</reference>
<sequence length="103" mass="12334">MNFGNTKQSIINYYHEHYPWEYYINYPETCVNKLIVSDKTIDRVLSGIDVNLRRGFLDKQYQFHRELESLSQLPPIENRTRDHITHWLTNSSIDFDDIIGVGW</sequence>